<dbReference type="InterPro" id="IPR035906">
    <property type="entry name" value="MetI-like_sf"/>
</dbReference>
<keyword evidence="5" id="KW-0997">Cell inner membrane</keyword>
<evidence type="ECO:0000313" key="12">
    <source>
        <dbReference type="EMBL" id="MFC0180260.1"/>
    </source>
</evidence>
<comment type="subcellular location">
    <subcellularLocation>
        <location evidence="1">Cell inner membrane</location>
        <topology evidence="1">Multi-pass membrane protein</topology>
    </subcellularLocation>
    <subcellularLocation>
        <location evidence="10">Cell membrane</location>
        <topology evidence="10">Multi-pass membrane protein</topology>
    </subcellularLocation>
</comment>
<organism evidence="12 13">
    <name type="scientific">Thorsellia kenyensis</name>
    <dbReference type="NCBI Taxonomy" id="1549888"/>
    <lineage>
        <taxon>Bacteria</taxon>
        <taxon>Pseudomonadati</taxon>
        <taxon>Pseudomonadota</taxon>
        <taxon>Gammaproteobacteria</taxon>
        <taxon>Enterobacterales</taxon>
        <taxon>Thorselliaceae</taxon>
        <taxon>Thorsellia</taxon>
    </lineage>
</organism>
<feature type="transmembrane region" description="Helical" evidence="10">
    <location>
        <begin position="212"/>
        <end position="232"/>
    </location>
</feature>
<keyword evidence="7" id="KW-0029">Amino-acid transport</keyword>
<evidence type="ECO:0000256" key="5">
    <source>
        <dbReference type="ARBA" id="ARBA00022519"/>
    </source>
</evidence>
<dbReference type="InterPro" id="IPR043429">
    <property type="entry name" value="ArtM/GltK/GlnP/TcyL/YhdX-like"/>
</dbReference>
<evidence type="ECO:0000256" key="2">
    <source>
        <dbReference type="ARBA" id="ARBA00010072"/>
    </source>
</evidence>
<dbReference type="NCBIfam" id="TIGR01726">
    <property type="entry name" value="HEQRo_perm_3TM"/>
    <property type="match status" value="1"/>
</dbReference>
<evidence type="ECO:0000256" key="8">
    <source>
        <dbReference type="ARBA" id="ARBA00022989"/>
    </source>
</evidence>
<comment type="caution">
    <text evidence="12">The sequence shown here is derived from an EMBL/GenBank/DDBJ whole genome shotgun (WGS) entry which is preliminary data.</text>
</comment>
<dbReference type="PANTHER" id="PTHR30614:SF0">
    <property type="entry name" value="L-CYSTINE TRANSPORT SYSTEM PERMEASE PROTEIN TCYL"/>
    <property type="match status" value="1"/>
</dbReference>
<keyword evidence="8 10" id="KW-1133">Transmembrane helix</keyword>
<name>A0ABV6CB95_9GAMM</name>
<dbReference type="CDD" id="cd06261">
    <property type="entry name" value="TM_PBP2"/>
    <property type="match status" value="1"/>
</dbReference>
<dbReference type="InterPro" id="IPR010065">
    <property type="entry name" value="AA_ABC_transptr_permease_3TM"/>
</dbReference>
<keyword evidence="6 10" id="KW-0812">Transmembrane</keyword>
<dbReference type="SUPFAM" id="SSF161098">
    <property type="entry name" value="MetI-like"/>
    <property type="match status" value="1"/>
</dbReference>
<keyword evidence="9 10" id="KW-0472">Membrane</keyword>
<proteinExistence type="inferred from homology"/>
<accession>A0ABV6CB95</accession>
<feature type="transmembrane region" description="Helical" evidence="10">
    <location>
        <begin position="244"/>
        <end position="269"/>
    </location>
</feature>
<evidence type="ECO:0000256" key="10">
    <source>
        <dbReference type="RuleBase" id="RU363032"/>
    </source>
</evidence>
<dbReference type="InterPro" id="IPR000515">
    <property type="entry name" value="MetI-like"/>
</dbReference>
<dbReference type="EMBL" id="JBHLXE010000097">
    <property type="protein sequence ID" value="MFC0180260.1"/>
    <property type="molecule type" value="Genomic_DNA"/>
</dbReference>
<keyword evidence="13" id="KW-1185">Reference proteome</keyword>
<keyword evidence="3 10" id="KW-0813">Transport</keyword>
<keyword evidence="4" id="KW-1003">Cell membrane</keyword>
<dbReference type="Gene3D" id="1.10.3720.10">
    <property type="entry name" value="MetI-like"/>
    <property type="match status" value="1"/>
</dbReference>
<feature type="domain" description="ABC transmembrane type-1" evidence="11">
    <location>
        <begin position="59"/>
        <end position="266"/>
    </location>
</feature>
<evidence type="ECO:0000256" key="9">
    <source>
        <dbReference type="ARBA" id="ARBA00023136"/>
    </source>
</evidence>
<dbReference type="Pfam" id="PF00528">
    <property type="entry name" value="BPD_transp_1"/>
    <property type="match status" value="1"/>
</dbReference>
<evidence type="ECO:0000256" key="7">
    <source>
        <dbReference type="ARBA" id="ARBA00022970"/>
    </source>
</evidence>
<comment type="similarity">
    <text evidence="2">Belongs to the binding-protein-dependent transport system permease family. HisMQ subfamily.</text>
</comment>
<feature type="transmembrane region" description="Helical" evidence="10">
    <location>
        <begin position="58"/>
        <end position="83"/>
    </location>
</feature>
<protein>
    <submittedName>
        <fullName evidence="12">Amino acid ABC transporter permease</fullName>
    </submittedName>
</protein>
<evidence type="ECO:0000256" key="1">
    <source>
        <dbReference type="ARBA" id="ARBA00004429"/>
    </source>
</evidence>
<dbReference type="RefSeq" id="WP_385877373.1">
    <property type="nucleotide sequence ID" value="NZ_JBHLXE010000097.1"/>
</dbReference>
<evidence type="ECO:0000313" key="13">
    <source>
        <dbReference type="Proteomes" id="UP001589758"/>
    </source>
</evidence>
<sequence length="317" mass="35713">MKNIHTLKIVKARYPNRIIGGILAILIFAIVIQSIAFNPRWEWSIFGQWLFDPVILSGLVNTLSLMTVCTALSLVLGGLLAIARLSDSRLLNTLAFGYIWLFRSLPLIVVLIILYNFSYLYESLSIGIPFTKITFAQFDTINVLSQYSTAVIGLTLVQSAYTAEIIRGGFIGVDRGQYEAAFALGLPAHRRITRIILPQALRTILPSGFNEIISLAKGTAMVYVLAMPELFYTIQMIYNRTQDVIPLLMVAAAWYVIITSVLSLLQFWVEKILSRSERSHKSHRIDFQEISSTHAEPQFEENTADFIRPKGERYATS</sequence>
<gene>
    <name evidence="12" type="ORF">ACFFIT_09250</name>
</gene>
<evidence type="ECO:0000256" key="4">
    <source>
        <dbReference type="ARBA" id="ARBA00022475"/>
    </source>
</evidence>
<dbReference type="PANTHER" id="PTHR30614">
    <property type="entry name" value="MEMBRANE COMPONENT OF AMINO ACID ABC TRANSPORTER"/>
    <property type="match status" value="1"/>
</dbReference>
<evidence type="ECO:0000256" key="6">
    <source>
        <dbReference type="ARBA" id="ARBA00022692"/>
    </source>
</evidence>
<dbReference type="Proteomes" id="UP001589758">
    <property type="component" value="Unassembled WGS sequence"/>
</dbReference>
<dbReference type="PROSITE" id="PS50928">
    <property type="entry name" value="ABC_TM1"/>
    <property type="match status" value="1"/>
</dbReference>
<evidence type="ECO:0000259" key="11">
    <source>
        <dbReference type="PROSITE" id="PS50928"/>
    </source>
</evidence>
<feature type="transmembrane region" description="Helical" evidence="10">
    <location>
        <begin position="18"/>
        <end position="38"/>
    </location>
</feature>
<evidence type="ECO:0000256" key="3">
    <source>
        <dbReference type="ARBA" id="ARBA00022448"/>
    </source>
</evidence>
<reference evidence="12 13" key="1">
    <citation type="submission" date="2024-09" db="EMBL/GenBank/DDBJ databases">
        <authorList>
            <person name="Sun Q."/>
            <person name="Mori K."/>
        </authorList>
    </citation>
    <scope>NUCLEOTIDE SEQUENCE [LARGE SCALE GENOMIC DNA]</scope>
    <source>
        <strain evidence="12 13">CCM 8545</strain>
    </source>
</reference>
<feature type="transmembrane region" description="Helical" evidence="10">
    <location>
        <begin position="95"/>
        <end position="115"/>
    </location>
</feature>